<comment type="caution">
    <text evidence="3">The sequence shown here is derived from an EMBL/GenBank/DDBJ whole genome shotgun (WGS) entry which is preliminary data.</text>
</comment>
<keyword evidence="1 2" id="KW-0489">Methyltransferase</keyword>
<dbReference type="GO" id="GO:0008757">
    <property type="term" value="F:S-adenosylmethionine-dependent methyltransferase activity"/>
    <property type="evidence" value="ECO:0007669"/>
    <property type="project" value="TreeGrafter"/>
</dbReference>
<keyword evidence="2" id="KW-0472">Membrane</keyword>
<gene>
    <name evidence="3" type="ORF">GUJ93_ZPchr0004g40313</name>
</gene>
<reference evidence="3" key="1">
    <citation type="journal article" date="2021" name="bioRxiv">
        <title>Whole Genome Assembly and Annotation of Northern Wild Rice, Zizania palustris L., Supports a Whole Genome Duplication in the Zizania Genus.</title>
        <authorList>
            <person name="Haas M."/>
            <person name="Kono T."/>
            <person name="Macchietto M."/>
            <person name="Millas R."/>
            <person name="McGilp L."/>
            <person name="Shao M."/>
            <person name="Duquette J."/>
            <person name="Hirsch C.N."/>
            <person name="Kimball J."/>
        </authorList>
    </citation>
    <scope>NUCLEOTIDE SEQUENCE</scope>
    <source>
        <tissue evidence="3">Fresh leaf tissue</tissue>
    </source>
</reference>
<dbReference type="PANTHER" id="PTHR10108:SF763">
    <property type="entry name" value="PECTIN METHYLTRANSFERASE QUA3-RELATED"/>
    <property type="match status" value="1"/>
</dbReference>
<organism evidence="3 4">
    <name type="scientific">Zizania palustris</name>
    <name type="common">Northern wild rice</name>
    <dbReference type="NCBI Taxonomy" id="103762"/>
    <lineage>
        <taxon>Eukaryota</taxon>
        <taxon>Viridiplantae</taxon>
        <taxon>Streptophyta</taxon>
        <taxon>Embryophyta</taxon>
        <taxon>Tracheophyta</taxon>
        <taxon>Spermatophyta</taxon>
        <taxon>Magnoliopsida</taxon>
        <taxon>Liliopsida</taxon>
        <taxon>Poales</taxon>
        <taxon>Poaceae</taxon>
        <taxon>BOP clade</taxon>
        <taxon>Oryzoideae</taxon>
        <taxon>Oryzeae</taxon>
        <taxon>Zizaniinae</taxon>
        <taxon>Zizania</taxon>
    </lineage>
</organism>
<dbReference type="EC" id="2.1.1.-" evidence="2"/>
<name>A0A8J5VG59_ZIZPA</name>
<dbReference type="Proteomes" id="UP000729402">
    <property type="component" value="Unassembled WGS sequence"/>
</dbReference>
<comment type="subcellular location">
    <subcellularLocation>
        <location evidence="2">Membrane</location>
        <topology evidence="2">Single-pass type II membrane protein</topology>
    </subcellularLocation>
</comment>
<keyword evidence="2" id="KW-0808">Transferase</keyword>
<accession>A0A8J5VG59</accession>
<protein>
    <recommendedName>
        <fullName evidence="2">Methyltransferase</fullName>
        <ecNumber evidence="2">2.1.1.-</ecNumber>
    </recommendedName>
</protein>
<reference evidence="3" key="2">
    <citation type="submission" date="2021-02" db="EMBL/GenBank/DDBJ databases">
        <authorList>
            <person name="Kimball J.A."/>
            <person name="Haas M.W."/>
            <person name="Macchietto M."/>
            <person name="Kono T."/>
            <person name="Duquette J."/>
            <person name="Shao M."/>
        </authorList>
    </citation>
    <scope>NUCLEOTIDE SEQUENCE</scope>
    <source>
        <tissue evidence="3">Fresh leaf tissue</tissue>
    </source>
</reference>
<evidence type="ECO:0000313" key="4">
    <source>
        <dbReference type="Proteomes" id="UP000729402"/>
    </source>
</evidence>
<evidence type="ECO:0000313" key="3">
    <source>
        <dbReference type="EMBL" id="KAG8065850.1"/>
    </source>
</evidence>
<keyword evidence="2" id="KW-0812">Transmembrane</keyword>
<dbReference type="EMBL" id="JAAALK010000285">
    <property type="protein sequence ID" value="KAG8065850.1"/>
    <property type="molecule type" value="Genomic_DNA"/>
</dbReference>
<dbReference type="AlphaFoldDB" id="A0A8J5VG59"/>
<evidence type="ECO:0000256" key="1">
    <source>
        <dbReference type="ARBA" id="ARBA00022603"/>
    </source>
</evidence>
<dbReference type="GO" id="GO:0005802">
    <property type="term" value="C:trans-Golgi network"/>
    <property type="evidence" value="ECO:0007669"/>
    <property type="project" value="TreeGrafter"/>
</dbReference>
<dbReference type="PANTHER" id="PTHR10108">
    <property type="entry name" value="SAM-DEPENDENT METHYLTRANSFERASE"/>
    <property type="match status" value="1"/>
</dbReference>
<dbReference type="GO" id="GO:0016020">
    <property type="term" value="C:membrane"/>
    <property type="evidence" value="ECO:0007669"/>
    <property type="project" value="UniProtKB-SubCell"/>
</dbReference>
<dbReference type="Pfam" id="PF03141">
    <property type="entry name" value="Methyltransf_29"/>
    <property type="match status" value="1"/>
</dbReference>
<keyword evidence="2" id="KW-1133">Transmembrane helix</keyword>
<dbReference type="GO" id="GO:0032259">
    <property type="term" value="P:methylation"/>
    <property type="evidence" value="ECO:0007669"/>
    <property type="project" value="UniProtKB-KW"/>
</dbReference>
<dbReference type="GO" id="GO:0005768">
    <property type="term" value="C:endosome"/>
    <property type="evidence" value="ECO:0007669"/>
    <property type="project" value="TreeGrafter"/>
</dbReference>
<dbReference type="InterPro" id="IPR004159">
    <property type="entry name" value="Put_SAM_MeTrfase"/>
</dbReference>
<proteinExistence type="inferred from homology"/>
<keyword evidence="2" id="KW-0735">Signal-anchor</keyword>
<dbReference type="OrthoDB" id="1686132at2759"/>
<comment type="similarity">
    <text evidence="2">Belongs to the methyltransferase superfamily.</text>
</comment>
<keyword evidence="4" id="KW-1185">Reference proteome</keyword>
<feature type="transmembrane region" description="Helical" evidence="2">
    <location>
        <begin position="30"/>
        <end position="47"/>
    </location>
</feature>
<keyword evidence="2" id="KW-0325">Glycoprotein</keyword>
<evidence type="ECO:0000256" key="2">
    <source>
        <dbReference type="RuleBase" id="RU366043"/>
    </source>
</evidence>
<sequence length="225" mass="25003">MGLLSSFRPHRRGGLSGGGGGQWQWSFLDIIWAVFLLAVVTFLALVFTPRRGGPLSAVSAVAGTGAVVPPCAASEVDLLPCEDPRRSSRLNREMNYYRERHCPARGEAPVCLVPPPRGYRVPVPWPESLHKIWHDNMPYGKIAERKGHQGWMKQEGSYFIFPGGGTMFPDGAEQYIEKLAQYVPLKSGLLRTGVSLSQPILGPMISFMLMESMLDKRPNFCQEQM</sequence>